<accession>A0AAV9N2R6</accession>
<dbReference type="InterPro" id="IPR021833">
    <property type="entry name" value="DUF3425"/>
</dbReference>
<dbReference type="Pfam" id="PF11905">
    <property type="entry name" value="DUF3425"/>
    <property type="match status" value="1"/>
</dbReference>
<feature type="region of interest" description="Disordered" evidence="1">
    <location>
        <begin position="45"/>
        <end position="97"/>
    </location>
</feature>
<dbReference type="Proteomes" id="UP001358417">
    <property type="component" value="Unassembled WGS sequence"/>
</dbReference>
<reference evidence="2 3" key="1">
    <citation type="submission" date="2023-08" db="EMBL/GenBank/DDBJ databases">
        <title>Black Yeasts Isolated from many extreme environments.</title>
        <authorList>
            <person name="Coleine C."/>
            <person name="Stajich J.E."/>
            <person name="Selbmann L."/>
        </authorList>
    </citation>
    <scope>NUCLEOTIDE SEQUENCE [LARGE SCALE GENOMIC DNA]</scope>
    <source>
        <strain evidence="2 3">CCFEE 5792</strain>
    </source>
</reference>
<evidence type="ECO:0000313" key="3">
    <source>
        <dbReference type="Proteomes" id="UP001358417"/>
    </source>
</evidence>
<evidence type="ECO:0008006" key="4">
    <source>
        <dbReference type="Google" id="ProtNLM"/>
    </source>
</evidence>
<dbReference type="PANTHER" id="PTHR38116:SF9">
    <property type="entry name" value="BZIP DOMAIN-CONTAINING PROTEIN"/>
    <property type="match status" value="1"/>
</dbReference>
<name>A0AAV9N2R6_9EURO</name>
<feature type="compositionally biased region" description="Basic and acidic residues" evidence="1">
    <location>
        <begin position="53"/>
        <end position="66"/>
    </location>
</feature>
<dbReference type="PANTHER" id="PTHR38116">
    <property type="entry name" value="CHROMOSOME 7, WHOLE GENOME SHOTGUN SEQUENCE"/>
    <property type="match status" value="1"/>
</dbReference>
<dbReference type="GeneID" id="89973748"/>
<protein>
    <recommendedName>
        <fullName evidence="4">BZIP domain-containing protein</fullName>
    </recommendedName>
</protein>
<gene>
    <name evidence="2" type="ORF">LTR84_005573</name>
</gene>
<evidence type="ECO:0000256" key="1">
    <source>
        <dbReference type="SAM" id="MobiDB-lite"/>
    </source>
</evidence>
<comment type="caution">
    <text evidence="2">The sequence shown here is derived from an EMBL/GenBank/DDBJ whole genome shotgun (WGS) entry which is preliminary data.</text>
</comment>
<keyword evidence="3" id="KW-1185">Reference proteome</keyword>
<evidence type="ECO:0000313" key="2">
    <source>
        <dbReference type="EMBL" id="KAK5048483.1"/>
    </source>
</evidence>
<dbReference type="EMBL" id="JAVRRD010000021">
    <property type="protein sequence ID" value="KAK5048483.1"/>
    <property type="molecule type" value="Genomic_DNA"/>
</dbReference>
<organism evidence="2 3">
    <name type="scientific">Exophiala bonariae</name>
    <dbReference type="NCBI Taxonomy" id="1690606"/>
    <lineage>
        <taxon>Eukaryota</taxon>
        <taxon>Fungi</taxon>
        <taxon>Dikarya</taxon>
        <taxon>Ascomycota</taxon>
        <taxon>Pezizomycotina</taxon>
        <taxon>Eurotiomycetes</taxon>
        <taxon>Chaetothyriomycetidae</taxon>
        <taxon>Chaetothyriales</taxon>
        <taxon>Herpotrichiellaceae</taxon>
        <taxon>Exophiala</taxon>
    </lineage>
</organism>
<dbReference type="RefSeq" id="XP_064703842.1">
    <property type="nucleotide sequence ID" value="XM_064849139.1"/>
</dbReference>
<sequence length="361" mass="41019">MAFALEQASVSLSIEMLGHNQARGIDELWAGISDIKERRKLQNRLNRRAYRKRQSELKSQGKHEAESSSTDSTMGHRTKRRKIPGSHVFSLDGEQSNHKSGHIMLSELIRSSKLSFHSPDSNGDRASYASQETMFQDLNIDGQYEAFQSTIQQSLLSPEQFDNLINPAVNDDESNSALLEARLNSTINAGPSTYLGSDHLITLIYYNVFRGLSKNIQALKLDLNLMRRKDYQSPFITGDYDLSTLAPDFHPTLIQRTFPHHPCFDIFPDAVVRDNAIKNWATDLPYGYLCTTLAGRRNWHEIELPARHSCVLWGDADNADNWEVTEAFASRWPYLVQGAYRLEAATNKWRALRGERPISFA</sequence>
<proteinExistence type="predicted"/>
<dbReference type="AlphaFoldDB" id="A0AAV9N2R6"/>